<dbReference type="EMBL" id="VSRR010004443">
    <property type="protein sequence ID" value="MPC39695.1"/>
    <property type="molecule type" value="Genomic_DNA"/>
</dbReference>
<keyword evidence="3" id="KW-1185">Reference proteome</keyword>
<reference evidence="2 3" key="1">
    <citation type="submission" date="2019-05" db="EMBL/GenBank/DDBJ databases">
        <title>Another draft genome of Portunus trituberculatus and its Hox gene families provides insights of decapod evolution.</title>
        <authorList>
            <person name="Jeong J.-H."/>
            <person name="Song I."/>
            <person name="Kim S."/>
            <person name="Choi T."/>
            <person name="Kim D."/>
            <person name="Ryu S."/>
            <person name="Kim W."/>
        </authorList>
    </citation>
    <scope>NUCLEOTIDE SEQUENCE [LARGE SCALE GENOMIC DNA]</scope>
    <source>
        <tissue evidence="2">Muscle</tissue>
    </source>
</reference>
<feature type="compositionally biased region" description="Basic residues" evidence="1">
    <location>
        <begin position="31"/>
        <end position="42"/>
    </location>
</feature>
<comment type="caution">
    <text evidence="2">The sequence shown here is derived from an EMBL/GenBank/DDBJ whole genome shotgun (WGS) entry which is preliminary data.</text>
</comment>
<accession>A0A5B7F1X6</accession>
<dbReference type="Proteomes" id="UP000324222">
    <property type="component" value="Unassembled WGS sequence"/>
</dbReference>
<evidence type="ECO:0000313" key="2">
    <source>
        <dbReference type="EMBL" id="MPC39695.1"/>
    </source>
</evidence>
<name>A0A5B7F1X6_PORTR</name>
<dbReference type="AlphaFoldDB" id="A0A5B7F1X6"/>
<sequence>MARAAKQSRWVPEKHFSLLLSAPGDGVRGAMRVKQHSSRRQGVRGSVSHAGPTGTSGSRNRGAQNVSLLRGDKKENRDCIVMVMVVLPESFRPPPHQSWPLLDR</sequence>
<evidence type="ECO:0000256" key="1">
    <source>
        <dbReference type="SAM" id="MobiDB-lite"/>
    </source>
</evidence>
<feature type="region of interest" description="Disordered" evidence="1">
    <location>
        <begin position="27"/>
        <end position="71"/>
    </location>
</feature>
<organism evidence="2 3">
    <name type="scientific">Portunus trituberculatus</name>
    <name type="common">Swimming crab</name>
    <name type="synonym">Neptunus trituberculatus</name>
    <dbReference type="NCBI Taxonomy" id="210409"/>
    <lineage>
        <taxon>Eukaryota</taxon>
        <taxon>Metazoa</taxon>
        <taxon>Ecdysozoa</taxon>
        <taxon>Arthropoda</taxon>
        <taxon>Crustacea</taxon>
        <taxon>Multicrustacea</taxon>
        <taxon>Malacostraca</taxon>
        <taxon>Eumalacostraca</taxon>
        <taxon>Eucarida</taxon>
        <taxon>Decapoda</taxon>
        <taxon>Pleocyemata</taxon>
        <taxon>Brachyura</taxon>
        <taxon>Eubrachyura</taxon>
        <taxon>Portunoidea</taxon>
        <taxon>Portunidae</taxon>
        <taxon>Portuninae</taxon>
        <taxon>Portunus</taxon>
    </lineage>
</organism>
<gene>
    <name evidence="2" type="ORF">E2C01_033240</name>
</gene>
<evidence type="ECO:0000313" key="3">
    <source>
        <dbReference type="Proteomes" id="UP000324222"/>
    </source>
</evidence>
<feature type="compositionally biased region" description="Polar residues" evidence="1">
    <location>
        <begin position="53"/>
        <end position="67"/>
    </location>
</feature>
<proteinExistence type="predicted"/>
<protein>
    <submittedName>
        <fullName evidence="2">Uncharacterized protein</fullName>
    </submittedName>
</protein>